<evidence type="ECO:0000313" key="3">
    <source>
        <dbReference type="Proteomes" id="UP001521931"/>
    </source>
</evidence>
<organism evidence="2 3">
    <name type="scientific">Arsenicicoccus bolidensis</name>
    <dbReference type="NCBI Taxonomy" id="229480"/>
    <lineage>
        <taxon>Bacteria</taxon>
        <taxon>Bacillati</taxon>
        <taxon>Actinomycetota</taxon>
        <taxon>Actinomycetes</taxon>
        <taxon>Micrococcales</taxon>
        <taxon>Intrasporangiaceae</taxon>
        <taxon>Arsenicicoccus</taxon>
    </lineage>
</organism>
<feature type="region of interest" description="Disordered" evidence="1">
    <location>
        <begin position="1"/>
        <end position="20"/>
    </location>
</feature>
<evidence type="ECO:0008006" key="4">
    <source>
        <dbReference type="Google" id="ProtNLM"/>
    </source>
</evidence>
<keyword evidence="3" id="KW-1185">Reference proteome</keyword>
<sequence length="81" mass="8808">MKTVKNMTCRQLGGPCDTTHTGATADDVIHAQDQHLKDAVAGGDTAHEEAAREMRGRWKNPVKGMGWYRDAKKAFAALPEG</sequence>
<protein>
    <recommendedName>
        <fullName evidence="4">DUF1059 domain-containing protein</fullName>
    </recommendedName>
</protein>
<dbReference type="Proteomes" id="UP001521931">
    <property type="component" value="Unassembled WGS sequence"/>
</dbReference>
<evidence type="ECO:0000256" key="1">
    <source>
        <dbReference type="SAM" id="MobiDB-lite"/>
    </source>
</evidence>
<accession>A0ABS9PZC0</accession>
<name>A0ABS9PZC0_9MICO</name>
<evidence type="ECO:0000313" key="2">
    <source>
        <dbReference type="EMBL" id="MCG7320980.1"/>
    </source>
</evidence>
<comment type="caution">
    <text evidence="2">The sequence shown here is derived from an EMBL/GenBank/DDBJ whole genome shotgun (WGS) entry which is preliminary data.</text>
</comment>
<dbReference type="RefSeq" id="WP_019285835.1">
    <property type="nucleotide sequence ID" value="NZ_JAKRCV010000007.1"/>
</dbReference>
<gene>
    <name evidence="2" type="ORF">MHL29_03595</name>
</gene>
<reference evidence="2 3" key="1">
    <citation type="submission" date="2022-02" db="EMBL/GenBank/DDBJ databases">
        <title>Uncovering new skin microbiome diversity through culturing and metagenomics.</title>
        <authorList>
            <person name="Conlan S."/>
            <person name="Deming C."/>
            <person name="Nisc Comparative Sequencing Program N."/>
            <person name="Segre J.A."/>
        </authorList>
    </citation>
    <scope>NUCLEOTIDE SEQUENCE [LARGE SCALE GENOMIC DNA]</scope>
    <source>
        <strain evidence="2 3">ACRQZ</strain>
    </source>
</reference>
<dbReference type="EMBL" id="JAKRCV010000007">
    <property type="protein sequence ID" value="MCG7320980.1"/>
    <property type="molecule type" value="Genomic_DNA"/>
</dbReference>
<proteinExistence type="predicted"/>